<keyword evidence="11 13" id="KW-1133">Transmembrane helix</keyword>
<dbReference type="PRINTS" id="PR00119">
    <property type="entry name" value="CATATPASE"/>
</dbReference>
<dbReference type="GO" id="GO:0019829">
    <property type="term" value="F:ATPase-coupled monoatomic cation transmembrane transporter activity"/>
    <property type="evidence" value="ECO:0007669"/>
    <property type="project" value="InterPro"/>
</dbReference>
<dbReference type="InterPro" id="IPR027256">
    <property type="entry name" value="P-typ_ATPase_IB"/>
</dbReference>
<evidence type="ECO:0000256" key="11">
    <source>
        <dbReference type="ARBA" id="ARBA00022989"/>
    </source>
</evidence>
<dbReference type="InterPro" id="IPR036163">
    <property type="entry name" value="HMA_dom_sf"/>
</dbReference>
<dbReference type="SFLD" id="SFLDG00002">
    <property type="entry name" value="C1.7:_P-type_atpase_like"/>
    <property type="match status" value="1"/>
</dbReference>
<sequence length="694" mass="73204">MDRRGTVRRTRLRVEGMDCPSCAAKIESRVGRIPGVSEVRVSVAGGTLAVWHDPELAPGGEIARAVGALGYRAEESLEERPRRAGVASLRLAGVLLALGFGFGFAGAPGWVGDGAFAAALVLAGLPIFRRAWLAVRNRFALDMNVLMSLAAVGAAGLGEWAEGALVVFLFAVGNALEERAAGRARRSIRELMRLSPERACVLRGGGEEEVPAGELRLGDVIVVRPGERIAADGVVVGGVSAVDQSPITGESAPVIRREGDEVFAGTINAEGALEVRVTRRAGETTISRIVRMVEEAQERRAPAQRFVDRFARYYTPLVAAGAALVFLVPSFFFGGAWDEWFYRALVLLVIACPCALVISTPVSIISSLTAATREGALIKGGAFLEAFSGLRAVALDKTGTLTAGRPAVTEVVPLNGASEEQALELAAALEDRSQHPVGRAIAEHARRQGIVPEPAASFTSLTGLGVKGVVGGRELLAGSPELFAIPLPPEVERLRERGDTVVLLGDGRELIAAFGVADAGREGAAESVAALRRSGVEEIVMLTGDGERVARRVAEGLGIGYRAGLLPEEKLAELRRLRERHGPVAMVGDGINDAPALAEADIGVAMGAAGTDVALESADVALMRDDLSQLARLVERSRRTMRVIWQNVVFSIGVKAVFLVLGAMGMADLWMAIFADTGAMLLVIANGLRLLRRS</sequence>
<evidence type="ECO:0000256" key="10">
    <source>
        <dbReference type="ARBA" id="ARBA00022967"/>
    </source>
</evidence>
<keyword evidence="12 13" id="KW-0472">Membrane</keyword>
<dbReference type="EMBL" id="SKBU01000019">
    <property type="protein sequence ID" value="TCJ16011.1"/>
    <property type="molecule type" value="Genomic_DNA"/>
</dbReference>
<dbReference type="PROSITE" id="PS00154">
    <property type="entry name" value="ATPASE_E1_E2"/>
    <property type="match status" value="1"/>
</dbReference>
<keyword evidence="16" id="KW-1185">Reference proteome</keyword>
<dbReference type="SUPFAM" id="SSF81665">
    <property type="entry name" value="Calcium ATPase, transmembrane domain M"/>
    <property type="match status" value="1"/>
</dbReference>
<dbReference type="GO" id="GO:0016887">
    <property type="term" value="F:ATP hydrolysis activity"/>
    <property type="evidence" value="ECO:0007669"/>
    <property type="project" value="InterPro"/>
</dbReference>
<evidence type="ECO:0000256" key="8">
    <source>
        <dbReference type="ARBA" id="ARBA00022741"/>
    </source>
</evidence>
<evidence type="ECO:0000256" key="6">
    <source>
        <dbReference type="ARBA" id="ARBA00022692"/>
    </source>
</evidence>
<keyword evidence="15" id="KW-0378">Hydrolase</keyword>
<evidence type="ECO:0000259" key="14">
    <source>
        <dbReference type="PROSITE" id="PS50846"/>
    </source>
</evidence>
<evidence type="ECO:0000313" key="16">
    <source>
        <dbReference type="Proteomes" id="UP000295244"/>
    </source>
</evidence>
<dbReference type="PRINTS" id="PR00941">
    <property type="entry name" value="CDATPASE"/>
</dbReference>
<dbReference type="InterPro" id="IPR023299">
    <property type="entry name" value="ATPase_P-typ_cyto_dom_N"/>
</dbReference>
<feature type="transmembrane region" description="Helical" evidence="13">
    <location>
        <begin position="340"/>
        <end position="358"/>
    </location>
</feature>
<dbReference type="GO" id="GO:0005524">
    <property type="term" value="F:ATP binding"/>
    <property type="evidence" value="ECO:0007669"/>
    <property type="project" value="UniProtKB-UniRule"/>
</dbReference>
<dbReference type="NCBIfam" id="TIGR01512">
    <property type="entry name" value="ATPase-IB2_Cd"/>
    <property type="match status" value="1"/>
</dbReference>
<dbReference type="SUPFAM" id="SSF56784">
    <property type="entry name" value="HAD-like"/>
    <property type="match status" value="1"/>
</dbReference>
<keyword evidence="9 13" id="KW-0067">ATP-binding</keyword>
<dbReference type="InterPro" id="IPR001757">
    <property type="entry name" value="P_typ_ATPase"/>
</dbReference>
<organism evidence="15 16">
    <name type="scientific">Rubrobacter taiwanensis</name>
    <dbReference type="NCBI Taxonomy" id="185139"/>
    <lineage>
        <taxon>Bacteria</taxon>
        <taxon>Bacillati</taxon>
        <taxon>Actinomycetota</taxon>
        <taxon>Rubrobacteria</taxon>
        <taxon>Rubrobacterales</taxon>
        <taxon>Rubrobacteraceae</taxon>
        <taxon>Rubrobacter</taxon>
    </lineage>
</organism>
<dbReference type="InterPro" id="IPR023298">
    <property type="entry name" value="ATPase_P-typ_TM_dom_sf"/>
</dbReference>
<dbReference type="SFLD" id="SFLDF00027">
    <property type="entry name" value="p-type_atpase"/>
    <property type="match status" value="1"/>
</dbReference>
<reference evidence="15 16" key="1">
    <citation type="submission" date="2019-03" db="EMBL/GenBank/DDBJ databases">
        <title>Whole genome sequence of a novel Rubrobacter taiwanensis strain, isolated from Yellowstone National Park.</title>
        <authorList>
            <person name="Freed S."/>
            <person name="Ramaley R.F."/>
            <person name="Kyndt J.A."/>
        </authorList>
    </citation>
    <scope>NUCLEOTIDE SEQUENCE [LARGE SCALE GENOMIC DNA]</scope>
    <source>
        <strain evidence="15 16">Yellowstone</strain>
    </source>
</reference>
<dbReference type="GO" id="GO:0015086">
    <property type="term" value="F:cadmium ion transmembrane transporter activity"/>
    <property type="evidence" value="ECO:0007669"/>
    <property type="project" value="TreeGrafter"/>
</dbReference>
<dbReference type="InterPro" id="IPR059000">
    <property type="entry name" value="ATPase_P-type_domA"/>
</dbReference>
<keyword evidence="5" id="KW-0597">Phosphoprotein</keyword>
<dbReference type="InterPro" id="IPR017969">
    <property type="entry name" value="Heavy-metal-associated_CS"/>
</dbReference>
<dbReference type="Gene3D" id="3.30.70.100">
    <property type="match status" value="1"/>
</dbReference>
<name>A0A4R1BFR5_9ACTN</name>
<keyword evidence="6 13" id="KW-0812">Transmembrane</keyword>
<dbReference type="NCBIfam" id="TIGR01494">
    <property type="entry name" value="ATPase_P-type"/>
    <property type="match status" value="1"/>
</dbReference>
<dbReference type="GO" id="GO:0005886">
    <property type="term" value="C:plasma membrane"/>
    <property type="evidence" value="ECO:0007669"/>
    <property type="project" value="UniProtKB-SubCell"/>
</dbReference>
<feature type="transmembrane region" description="Helical" evidence="13">
    <location>
        <begin position="89"/>
        <end position="108"/>
    </location>
</feature>
<evidence type="ECO:0000256" key="12">
    <source>
        <dbReference type="ARBA" id="ARBA00023136"/>
    </source>
</evidence>
<feature type="transmembrane region" description="Helical" evidence="13">
    <location>
        <begin position="669"/>
        <end position="691"/>
    </location>
</feature>
<evidence type="ECO:0000313" key="15">
    <source>
        <dbReference type="EMBL" id="TCJ16011.1"/>
    </source>
</evidence>
<dbReference type="Gene3D" id="3.40.1110.10">
    <property type="entry name" value="Calcium-transporting ATPase, cytoplasmic domain N"/>
    <property type="match status" value="1"/>
</dbReference>
<comment type="caution">
    <text evidence="15">The sequence shown here is derived from an EMBL/GenBank/DDBJ whole genome shotgun (WGS) entry which is preliminary data.</text>
</comment>
<dbReference type="InterPro" id="IPR006121">
    <property type="entry name" value="HMA_dom"/>
</dbReference>
<dbReference type="SUPFAM" id="SSF55008">
    <property type="entry name" value="HMA, heavy metal-associated domain"/>
    <property type="match status" value="1"/>
</dbReference>
<feature type="domain" description="HMA" evidence="14">
    <location>
        <begin position="8"/>
        <end position="74"/>
    </location>
</feature>
<dbReference type="SFLD" id="SFLDS00003">
    <property type="entry name" value="Haloacid_Dehalogenase"/>
    <property type="match status" value="1"/>
</dbReference>
<dbReference type="InterPro" id="IPR044492">
    <property type="entry name" value="P_typ_ATPase_HD_dom"/>
</dbReference>
<dbReference type="Proteomes" id="UP000295244">
    <property type="component" value="Unassembled WGS sequence"/>
</dbReference>
<dbReference type="CDD" id="cd00371">
    <property type="entry name" value="HMA"/>
    <property type="match status" value="1"/>
</dbReference>
<dbReference type="InterPro" id="IPR051014">
    <property type="entry name" value="Cation_Transport_ATPase_IB"/>
</dbReference>
<comment type="subcellular location">
    <subcellularLocation>
        <location evidence="1">Cell membrane</location>
        <topology evidence="1">Multi-pass membrane protein</topology>
    </subcellularLocation>
</comment>
<evidence type="ECO:0000256" key="4">
    <source>
        <dbReference type="ARBA" id="ARBA00022475"/>
    </source>
</evidence>
<feature type="transmembrane region" description="Helical" evidence="13">
    <location>
        <begin position="643"/>
        <end position="663"/>
    </location>
</feature>
<dbReference type="SUPFAM" id="SSF81653">
    <property type="entry name" value="Calcium ATPase, transduction domain A"/>
    <property type="match status" value="1"/>
</dbReference>
<proteinExistence type="inferred from homology"/>
<keyword evidence="8 13" id="KW-0547">Nucleotide-binding</keyword>
<dbReference type="PANTHER" id="PTHR48085:SF5">
    <property type="entry name" value="CADMIUM_ZINC-TRANSPORTING ATPASE HMA4-RELATED"/>
    <property type="match status" value="1"/>
</dbReference>
<gene>
    <name evidence="15" type="primary">cadA</name>
    <name evidence="15" type="ORF">E0L93_11040</name>
</gene>
<dbReference type="NCBIfam" id="TIGR01525">
    <property type="entry name" value="ATPase-IB_hvy"/>
    <property type="match status" value="1"/>
</dbReference>
<accession>A0A4R1BFR5</accession>
<evidence type="ECO:0000256" key="7">
    <source>
        <dbReference type="ARBA" id="ARBA00022723"/>
    </source>
</evidence>
<evidence type="ECO:0000256" key="3">
    <source>
        <dbReference type="ARBA" id="ARBA00022448"/>
    </source>
</evidence>
<keyword evidence="3" id="KW-0813">Transport</keyword>
<dbReference type="Pfam" id="PF00403">
    <property type="entry name" value="HMA"/>
    <property type="match status" value="1"/>
</dbReference>
<dbReference type="GO" id="GO:0046872">
    <property type="term" value="F:metal ion binding"/>
    <property type="evidence" value="ECO:0007669"/>
    <property type="project" value="UniProtKB-KW"/>
</dbReference>
<dbReference type="InterPro" id="IPR018303">
    <property type="entry name" value="ATPase_P-typ_P_site"/>
</dbReference>
<dbReference type="Gene3D" id="2.70.150.10">
    <property type="entry name" value="Calcium-transporting ATPase, cytoplasmic transduction domain A"/>
    <property type="match status" value="1"/>
</dbReference>
<dbReference type="FunFam" id="2.70.150.10:FF:000002">
    <property type="entry name" value="Copper-transporting ATPase 1, putative"/>
    <property type="match status" value="1"/>
</dbReference>
<dbReference type="NCBIfam" id="TIGR01511">
    <property type="entry name" value="ATPase-IB1_Cu"/>
    <property type="match status" value="1"/>
</dbReference>
<dbReference type="OrthoDB" id="7059309at2"/>
<dbReference type="FunFam" id="3.30.70.100:FF:000001">
    <property type="entry name" value="ATPase copper transporting beta"/>
    <property type="match status" value="1"/>
</dbReference>
<dbReference type="PROSITE" id="PS50846">
    <property type="entry name" value="HMA_2"/>
    <property type="match status" value="1"/>
</dbReference>
<dbReference type="PROSITE" id="PS01047">
    <property type="entry name" value="HMA_1"/>
    <property type="match status" value="1"/>
</dbReference>
<evidence type="ECO:0000256" key="5">
    <source>
        <dbReference type="ARBA" id="ARBA00022553"/>
    </source>
</evidence>
<feature type="transmembrane region" description="Helical" evidence="13">
    <location>
        <begin position="313"/>
        <end position="334"/>
    </location>
</feature>
<dbReference type="InterPro" id="IPR008250">
    <property type="entry name" value="ATPase_P-typ_transduc_dom_A_sf"/>
</dbReference>
<dbReference type="PANTHER" id="PTHR48085">
    <property type="entry name" value="CADMIUM/ZINC-TRANSPORTING ATPASE HMA2-RELATED"/>
    <property type="match status" value="1"/>
</dbReference>
<dbReference type="Pfam" id="PF00122">
    <property type="entry name" value="E1-E2_ATPase"/>
    <property type="match status" value="1"/>
</dbReference>
<keyword evidence="10" id="KW-1278">Translocase</keyword>
<evidence type="ECO:0000256" key="1">
    <source>
        <dbReference type="ARBA" id="ARBA00004651"/>
    </source>
</evidence>
<feature type="transmembrane region" description="Helical" evidence="13">
    <location>
        <begin position="114"/>
        <end position="132"/>
    </location>
</feature>
<evidence type="ECO:0000256" key="13">
    <source>
        <dbReference type="RuleBase" id="RU362081"/>
    </source>
</evidence>
<dbReference type="InterPro" id="IPR023214">
    <property type="entry name" value="HAD_sf"/>
</dbReference>
<keyword evidence="4 13" id="KW-1003">Cell membrane</keyword>
<dbReference type="Gene3D" id="3.40.50.1000">
    <property type="entry name" value="HAD superfamily/HAD-like"/>
    <property type="match status" value="1"/>
</dbReference>
<comment type="similarity">
    <text evidence="2 13">Belongs to the cation transport ATPase (P-type) (TC 3.A.3) family. Type IB subfamily.</text>
</comment>
<dbReference type="Pfam" id="PF00702">
    <property type="entry name" value="Hydrolase"/>
    <property type="match status" value="1"/>
</dbReference>
<keyword evidence="7 13" id="KW-0479">Metal-binding</keyword>
<dbReference type="AlphaFoldDB" id="A0A4R1BFR5"/>
<evidence type="ECO:0000256" key="2">
    <source>
        <dbReference type="ARBA" id="ARBA00006024"/>
    </source>
</evidence>
<dbReference type="EC" id="3.6.3.3" evidence="15"/>
<evidence type="ECO:0000256" key="9">
    <source>
        <dbReference type="ARBA" id="ARBA00022840"/>
    </source>
</evidence>
<dbReference type="InterPro" id="IPR036412">
    <property type="entry name" value="HAD-like_sf"/>
</dbReference>
<protein>
    <submittedName>
        <fullName evidence="15">Cadmium-translocating P-type ATPase</fullName>
        <ecNumber evidence="15">3.6.3.3</ecNumber>
    </submittedName>
</protein>